<gene>
    <name evidence="4" type="ORF">FC91_GL002701</name>
</gene>
<dbReference type="PATRIC" id="fig|1122147.4.peg.2784"/>
<feature type="domain" description="Methyltransferase small" evidence="3">
    <location>
        <begin position="29"/>
        <end position="195"/>
    </location>
</feature>
<dbReference type="SUPFAM" id="SSF53335">
    <property type="entry name" value="S-adenosyl-L-methionine-dependent methyltransferases"/>
    <property type="match status" value="1"/>
</dbReference>
<evidence type="ECO:0000313" key="4">
    <source>
        <dbReference type="EMBL" id="KRM27264.1"/>
    </source>
</evidence>
<evidence type="ECO:0000256" key="1">
    <source>
        <dbReference type="ARBA" id="ARBA00022603"/>
    </source>
</evidence>
<sequence>MADHYYSVDPTSAHDRHTFDATLRGIPFRFVTDASVFSKERVDFGSQTLIDTADPAVWPAGAILDLGCGYGPIGLTMAALAPRREVDMTDVNERALGLAVENAAANHIHNVHIFPSSVYDAIDGRYAAILTNPPIRAGKDVVNAILTGAADHLVEGGHLLVVIQKKQGAPSAKKRMTAAFGNCTVLKHNKGYQILDSVLIR</sequence>
<dbReference type="RefSeq" id="WP_027828840.1">
    <property type="nucleotide sequence ID" value="NZ_AUEH01000030.1"/>
</dbReference>
<dbReference type="Proteomes" id="UP000050949">
    <property type="component" value="Unassembled WGS sequence"/>
</dbReference>
<dbReference type="eggNOG" id="COG2813">
    <property type="taxonomic scope" value="Bacteria"/>
</dbReference>
<evidence type="ECO:0000256" key="2">
    <source>
        <dbReference type="ARBA" id="ARBA00022679"/>
    </source>
</evidence>
<keyword evidence="1 4" id="KW-0489">Methyltransferase</keyword>
<dbReference type="InterPro" id="IPR029063">
    <property type="entry name" value="SAM-dependent_MTases_sf"/>
</dbReference>
<dbReference type="Gene3D" id="3.40.50.150">
    <property type="entry name" value="Vaccinia Virus protein VP39"/>
    <property type="match status" value="1"/>
</dbReference>
<dbReference type="PANTHER" id="PTHR47816:SF4">
    <property type="entry name" value="RIBOSOMAL RNA SMALL SUBUNIT METHYLTRANSFERASE C"/>
    <property type="match status" value="1"/>
</dbReference>
<dbReference type="GO" id="GO:0008757">
    <property type="term" value="F:S-adenosylmethionine-dependent methyltransferase activity"/>
    <property type="evidence" value="ECO:0007669"/>
    <property type="project" value="InterPro"/>
</dbReference>
<keyword evidence="2" id="KW-0808">Transferase</keyword>
<evidence type="ECO:0000313" key="5">
    <source>
        <dbReference type="Proteomes" id="UP000050949"/>
    </source>
</evidence>
<evidence type="ECO:0000259" key="3">
    <source>
        <dbReference type="Pfam" id="PF05175"/>
    </source>
</evidence>
<comment type="caution">
    <text evidence="4">The sequence shown here is derived from an EMBL/GenBank/DDBJ whole genome shotgun (WGS) entry which is preliminary data.</text>
</comment>
<proteinExistence type="predicted"/>
<organism evidence="4 5">
    <name type="scientific">Schleiferilactobacillus harbinensis DSM 16991</name>
    <dbReference type="NCBI Taxonomy" id="1122147"/>
    <lineage>
        <taxon>Bacteria</taxon>
        <taxon>Bacillati</taxon>
        <taxon>Bacillota</taxon>
        <taxon>Bacilli</taxon>
        <taxon>Lactobacillales</taxon>
        <taxon>Lactobacillaceae</taxon>
        <taxon>Schleiferilactobacillus</taxon>
    </lineage>
</organism>
<dbReference type="InterPro" id="IPR007848">
    <property type="entry name" value="Small_mtfrase_dom"/>
</dbReference>
<dbReference type="EMBL" id="AZFW01000052">
    <property type="protein sequence ID" value="KRM27264.1"/>
    <property type="molecule type" value="Genomic_DNA"/>
</dbReference>
<dbReference type="AlphaFoldDB" id="A0A0R1XBE6"/>
<name>A0A0R1XBE6_9LACO</name>
<accession>A0A0R1XBE6</accession>
<dbReference type="OrthoDB" id="9764961at2"/>
<dbReference type="InterPro" id="IPR046977">
    <property type="entry name" value="RsmC/RlmG"/>
</dbReference>
<dbReference type="PANTHER" id="PTHR47816">
    <property type="entry name" value="RIBOSOMAL RNA SMALL SUBUNIT METHYLTRANSFERASE C"/>
    <property type="match status" value="1"/>
</dbReference>
<protein>
    <submittedName>
        <fullName evidence="4">16S RNA methylase</fullName>
    </submittedName>
</protein>
<reference evidence="4 5" key="1">
    <citation type="journal article" date="2015" name="Genome Announc.">
        <title>Expanding the biotechnology potential of lactobacilli through comparative genomics of 213 strains and associated genera.</title>
        <authorList>
            <person name="Sun Z."/>
            <person name="Harris H.M."/>
            <person name="McCann A."/>
            <person name="Guo C."/>
            <person name="Argimon S."/>
            <person name="Zhang W."/>
            <person name="Yang X."/>
            <person name="Jeffery I.B."/>
            <person name="Cooney J.C."/>
            <person name="Kagawa T.F."/>
            <person name="Liu W."/>
            <person name="Song Y."/>
            <person name="Salvetti E."/>
            <person name="Wrobel A."/>
            <person name="Rasinkangas P."/>
            <person name="Parkhill J."/>
            <person name="Rea M.C."/>
            <person name="O'Sullivan O."/>
            <person name="Ritari J."/>
            <person name="Douillard F.P."/>
            <person name="Paul Ross R."/>
            <person name="Yang R."/>
            <person name="Briner A.E."/>
            <person name="Felis G.E."/>
            <person name="de Vos W.M."/>
            <person name="Barrangou R."/>
            <person name="Klaenhammer T.R."/>
            <person name="Caufield P.W."/>
            <person name="Cui Y."/>
            <person name="Zhang H."/>
            <person name="O'Toole P.W."/>
        </authorList>
    </citation>
    <scope>NUCLEOTIDE SEQUENCE [LARGE SCALE GENOMIC DNA]</scope>
    <source>
        <strain evidence="4 5">DSM 16991</strain>
    </source>
</reference>
<dbReference type="GO" id="GO:0032259">
    <property type="term" value="P:methylation"/>
    <property type="evidence" value="ECO:0007669"/>
    <property type="project" value="UniProtKB-KW"/>
</dbReference>
<dbReference type="Pfam" id="PF05175">
    <property type="entry name" value="MTS"/>
    <property type="match status" value="1"/>
</dbReference>
<dbReference type="CDD" id="cd02440">
    <property type="entry name" value="AdoMet_MTases"/>
    <property type="match status" value="1"/>
</dbReference>